<dbReference type="Ensembl" id="ENSMPUT00000011079.1">
    <property type="protein sequence ID" value="ENSMPUP00000010897.1"/>
    <property type="gene ID" value="ENSMPUG00000010986.1"/>
</dbReference>
<reference evidence="2" key="1">
    <citation type="submission" date="2024-06" db="UniProtKB">
        <authorList>
            <consortium name="Ensembl"/>
        </authorList>
    </citation>
    <scope>IDENTIFICATION</scope>
</reference>
<dbReference type="EMBL" id="AEYP01103168">
    <property type="status" value="NOT_ANNOTATED_CDS"/>
    <property type="molecule type" value="Genomic_DNA"/>
</dbReference>
<protein>
    <submittedName>
        <fullName evidence="2">Uncharacterized protein</fullName>
    </submittedName>
</protein>
<name>M3YHU0_MUSPF</name>
<dbReference type="HOGENOM" id="CLU_1297038_0_0_1"/>
<organism evidence="2">
    <name type="scientific">Mustela putorius furo</name>
    <name type="common">European domestic ferret</name>
    <name type="synonym">Mustela furo</name>
    <dbReference type="NCBI Taxonomy" id="9669"/>
    <lineage>
        <taxon>Eukaryota</taxon>
        <taxon>Metazoa</taxon>
        <taxon>Chordata</taxon>
        <taxon>Craniata</taxon>
        <taxon>Vertebrata</taxon>
        <taxon>Euteleostomi</taxon>
        <taxon>Mammalia</taxon>
        <taxon>Eutheria</taxon>
        <taxon>Laurasiatheria</taxon>
        <taxon>Carnivora</taxon>
        <taxon>Caniformia</taxon>
        <taxon>Musteloidea</taxon>
        <taxon>Mustelidae</taxon>
        <taxon>Mustelinae</taxon>
        <taxon>Mustela</taxon>
    </lineage>
</organism>
<proteinExistence type="predicted"/>
<sequence>FITIYTRGGIGEHTGPSAAAGGGARGPALRPEPRAPARPAPSGSPATLVPLPSLRRRSRETSVSSGATSTDTPDPGSPQDTPVSPQAQESFPDACLGGRQHGAPAARARNPRVVLGSVRTGSAPRPVQPDRLLPPRCRAETSSPREPGTADCSLRFPAVNRLTQPHPATRASRSVPVHEQAHRFRESFGVGCLTPLGAPFSGEPLWTESSRSL</sequence>
<dbReference type="EMBL" id="AEYP01103167">
    <property type="status" value="NOT_ANNOTATED_CDS"/>
    <property type="molecule type" value="Genomic_DNA"/>
</dbReference>
<dbReference type="EMBL" id="AEYP01103166">
    <property type="status" value="NOT_ANNOTATED_CDS"/>
    <property type="molecule type" value="Genomic_DNA"/>
</dbReference>
<accession>M3YHU0</accession>
<evidence type="ECO:0000313" key="2">
    <source>
        <dbReference type="Ensembl" id="ENSMPUP00000010897.1"/>
    </source>
</evidence>
<evidence type="ECO:0000256" key="1">
    <source>
        <dbReference type="SAM" id="MobiDB-lite"/>
    </source>
</evidence>
<dbReference type="InParanoid" id="M3YHU0"/>
<feature type="region of interest" description="Disordered" evidence="1">
    <location>
        <begin position="1"/>
        <end position="178"/>
    </location>
</feature>
<feature type="compositionally biased region" description="Low complexity" evidence="1">
    <location>
        <begin position="103"/>
        <end position="112"/>
    </location>
</feature>
<dbReference type="EMBL" id="AEYP01103165">
    <property type="status" value="NOT_ANNOTATED_CDS"/>
    <property type="molecule type" value="Genomic_DNA"/>
</dbReference>
<feature type="compositionally biased region" description="Polar residues" evidence="1">
    <location>
        <begin position="61"/>
        <end position="89"/>
    </location>
</feature>
<feature type="compositionally biased region" description="Low complexity" evidence="1">
    <location>
        <begin position="40"/>
        <end position="53"/>
    </location>
</feature>
<dbReference type="AlphaFoldDB" id="M3YHU0"/>